<name>A0A2C9W101_MANES</name>
<accession>A0A2C9W101</accession>
<dbReference type="PANTHER" id="PTHR34222:SF99">
    <property type="entry name" value="PROTEIN, PUTATIVE-RELATED"/>
    <property type="match status" value="1"/>
</dbReference>
<dbReference type="EMBL" id="CM004390">
    <property type="protein sequence ID" value="OAY52532.1"/>
    <property type="molecule type" value="Genomic_DNA"/>
</dbReference>
<reference evidence="1" key="1">
    <citation type="submission" date="2016-02" db="EMBL/GenBank/DDBJ databases">
        <title>WGS assembly of Manihot esculenta.</title>
        <authorList>
            <person name="Bredeson J.V."/>
            <person name="Prochnik S.E."/>
            <person name="Lyons J.B."/>
            <person name="Schmutz J."/>
            <person name="Grimwood J."/>
            <person name="Vrebalov J."/>
            <person name="Bart R.S."/>
            <person name="Amuge T."/>
            <person name="Ferguson M.E."/>
            <person name="Green R."/>
            <person name="Putnam N."/>
            <person name="Stites J."/>
            <person name="Rounsley S."/>
            <person name="Rokhsar D.S."/>
        </authorList>
    </citation>
    <scope>NUCLEOTIDE SEQUENCE [LARGE SCALE GENOMIC DNA]</scope>
    <source>
        <tissue evidence="1">Leaf</tissue>
    </source>
</reference>
<organism evidence="1">
    <name type="scientific">Manihot esculenta</name>
    <name type="common">Cassava</name>
    <name type="synonym">Jatropha manihot</name>
    <dbReference type="NCBI Taxonomy" id="3983"/>
    <lineage>
        <taxon>Eukaryota</taxon>
        <taxon>Viridiplantae</taxon>
        <taxon>Streptophyta</taxon>
        <taxon>Embryophyta</taxon>
        <taxon>Tracheophyta</taxon>
        <taxon>Spermatophyta</taxon>
        <taxon>Magnoliopsida</taxon>
        <taxon>eudicotyledons</taxon>
        <taxon>Gunneridae</taxon>
        <taxon>Pentapetalae</taxon>
        <taxon>rosids</taxon>
        <taxon>fabids</taxon>
        <taxon>Malpighiales</taxon>
        <taxon>Euphorbiaceae</taxon>
        <taxon>Crotonoideae</taxon>
        <taxon>Manihoteae</taxon>
        <taxon>Manihot</taxon>
    </lineage>
</organism>
<evidence type="ECO:0000313" key="1">
    <source>
        <dbReference type="EMBL" id="OAY52532.1"/>
    </source>
</evidence>
<dbReference type="AlphaFoldDB" id="A0A2C9W101"/>
<proteinExistence type="predicted"/>
<dbReference type="PANTHER" id="PTHR34222">
    <property type="entry name" value="GAG_PRE-INTEGRS DOMAIN-CONTAINING PROTEIN"/>
    <property type="match status" value="1"/>
</dbReference>
<sequence length="126" mass="14453">MIARAQVYRKDNTLMGGFKNTPKKQEYGKRDDRLYTYCNMPGHTKEICFKLQGYPDWYKDLKKKGKQRENATAHVADTPLIDVGQNGHGDWNNKVDISALAGEIMKFMKKKNVLDEQINANIMVLG</sequence>
<protein>
    <submittedName>
        <fullName evidence="1">Uncharacterized protein</fullName>
    </submittedName>
</protein>
<gene>
    <name evidence="1" type="ORF">MANES_04G091000</name>
</gene>